<comment type="caution">
    <text evidence="1">The sequence shown here is derived from an EMBL/GenBank/DDBJ whole genome shotgun (WGS) entry which is preliminary data.</text>
</comment>
<dbReference type="AlphaFoldDB" id="A0A8X6TS72"/>
<protein>
    <submittedName>
        <fullName evidence="1">Uncharacterized protein</fullName>
    </submittedName>
</protein>
<name>A0A8X6TS72_NEPPI</name>
<dbReference type="EMBL" id="BMAW01110146">
    <property type="protein sequence ID" value="GFT41669.1"/>
    <property type="molecule type" value="Genomic_DNA"/>
</dbReference>
<keyword evidence="2" id="KW-1185">Reference proteome</keyword>
<sequence>MLNIPRRTALFPNSRKTICIIVFPKQSIAQTTFGPPFWLFMKLINRVRCSVASPTLPSSLVSKNFSFSLPFSTRKIPMTDDPVGWSPNFTDRLEISIFGGPSASLNVHPRGERL</sequence>
<dbReference type="Proteomes" id="UP000887013">
    <property type="component" value="Unassembled WGS sequence"/>
</dbReference>
<evidence type="ECO:0000313" key="2">
    <source>
        <dbReference type="Proteomes" id="UP000887013"/>
    </source>
</evidence>
<organism evidence="1 2">
    <name type="scientific">Nephila pilipes</name>
    <name type="common">Giant wood spider</name>
    <name type="synonym">Nephila maculata</name>
    <dbReference type="NCBI Taxonomy" id="299642"/>
    <lineage>
        <taxon>Eukaryota</taxon>
        <taxon>Metazoa</taxon>
        <taxon>Ecdysozoa</taxon>
        <taxon>Arthropoda</taxon>
        <taxon>Chelicerata</taxon>
        <taxon>Arachnida</taxon>
        <taxon>Araneae</taxon>
        <taxon>Araneomorphae</taxon>
        <taxon>Entelegynae</taxon>
        <taxon>Araneoidea</taxon>
        <taxon>Nephilidae</taxon>
        <taxon>Nephila</taxon>
    </lineage>
</organism>
<reference evidence="1" key="1">
    <citation type="submission" date="2020-08" db="EMBL/GenBank/DDBJ databases">
        <title>Multicomponent nature underlies the extraordinary mechanical properties of spider dragline silk.</title>
        <authorList>
            <person name="Kono N."/>
            <person name="Nakamura H."/>
            <person name="Mori M."/>
            <person name="Yoshida Y."/>
            <person name="Ohtoshi R."/>
            <person name="Malay A.D."/>
            <person name="Moran D.A.P."/>
            <person name="Tomita M."/>
            <person name="Numata K."/>
            <person name="Arakawa K."/>
        </authorList>
    </citation>
    <scope>NUCLEOTIDE SEQUENCE</scope>
</reference>
<proteinExistence type="predicted"/>
<gene>
    <name evidence="1" type="ORF">NPIL_691911</name>
</gene>
<accession>A0A8X6TS72</accession>
<evidence type="ECO:0000313" key="1">
    <source>
        <dbReference type="EMBL" id="GFT41669.1"/>
    </source>
</evidence>